<proteinExistence type="predicted"/>
<dbReference type="EMBL" id="CATZBU010000021">
    <property type="protein sequence ID" value="CAJ0808738.1"/>
    <property type="molecule type" value="Genomic_DNA"/>
</dbReference>
<sequence>MSENPFTQVINEILQGLVVQLNGEIGPAIKEAGFDPYQNVASGSKGIGVGTAHYSVNDLTGVSSVRFQDMVASNLTPSGNNLIGQLNFHAVLTDSLSATVSGDLHVAFLDPGISGNLRIDGGILSGSANVQVSLTNDKLCISSISDLNTQFSYAGANIWINNLGVLNYLLSPLENLVLDVAKGAIERLISSQINSVVGDQLTTLLPFCASTT</sequence>
<protein>
    <submittedName>
        <fullName evidence="1">Uncharacterized protein</fullName>
    </submittedName>
</protein>
<evidence type="ECO:0000313" key="1">
    <source>
        <dbReference type="EMBL" id="CAJ0808738.1"/>
    </source>
</evidence>
<organism evidence="1 2">
    <name type="scientific">Ralstonia psammae</name>
    <dbReference type="NCBI Taxonomy" id="3058598"/>
    <lineage>
        <taxon>Bacteria</taxon>
        <taxon>Pseudomonadati</taxon>
        <taxon>Pseudomonadota</taxon>
        <taxon>Betaproteobacteria</taxon>
        <taxon>Burkholderiales</taxon>
        <taxon>Burkholderiaceae</taxon>
        <taxon>Ralstonia</taxon>
    </lineage>
</organism>
<evidence type="ECO:0000313" key="2">
    <source>
        <dbReference type="Proteomes" id="UP001189813"/>
    </source>
</evidence>
<dbReference type="RefSeq" id="WP_316669285.1">
    <property type="nucleotide sequence ID" value="NZ_CATZBU010000021.1"/>
</dbReference>
<reference evidence="1 2" key="1">
    <citation type="submission" date="2023-07" db="EMBL/GenBank/DDBJ databases">
        <authorList>
            <person name="Peeters C."/>
        </authorList>
    </citation>
    <scope>NUCLEOTIDE SEQUENCE [LARGE SCALE GENOMIC DNA]</scope>
    <source>
        <strain evidence="1 2">LMG 19083</strain>
    </source>
</reference>
<keyword evidence="2" id="KW-1185">Reference proteome</keyword>
<dbReference type="Proteomes" id="UP001189813">
    <property type="component" value="Unassembled WGS sequence"/>
</dbReference>
<name>A0ABM9JYQ4_9RALS</name>
<comment type="caution">
    <text evidence="1">The sequence shown here is derived from an EMBL/GenBank/DDBJ whole genome shotgun (WGS) entry which is preliminary data.</text>
</comment>
<gene>
    <name evidence="1" type="ORF">LMG19083_04763</name>
</gene>
<accession>A0ABM9JYQ4</accession>
<dbReference type="Gene3D" id="3.15.10.10">
    <property type="entry name" value="Bactericidal permeability-increasing protein, domain 1"/>
    <property type="match status" value="1"/>
</dbReference>